<dbReference type="EMBL" id="MDYQ01000102">
    <property type="protein sequence ID" value="PRP82478.1"/>
    <property type="molecule type" value="Genomic_DNA"/>
</dbReference>
<comment type="caution">
    <text evidence="1">The sequence shown here is derived from an EMBL/GenBank/DDBJ whole genome shotgun (WGS) entry which is preliminary data.</text>
</comment>
<dbReference type="InParanoid" id="A0A2P6NEV6"/>
<evidence type="ECO:0000313" key="1">
    <source>
        <dbReference type="EMBL" id="PRP82478.1"/>
    </source>
</evidence>
<dbReference type="AlphaFoldDB" id="A0A2P6NEV6"/>
<name>A0A2P6NEV6_9EUKA</name>
<organism evidence="1 2">
    <name type="scientific">Planoprotostelium fungivorum</name>
    <dbReference type="NCBI Taxonomy" id="1890364"/>
    <lineage>
        <taxon>Eukaryota</taxon>
        <taxon>Amoebozoa</taxon>
        <taxon>Evosea</taxon>
        <taxon>Variosea</taxon>
        <taxon>Cavosteliida</taxon>
        <taxon>Cavosteliaceae</taxon>
        <taxon>Planoprotostelium</taxon>
    </lineage>
</organism>
<proteinExistence type="predicted"/>
<dbReference type="Proteomes" id="UP000241769">
    <property type="component" value="Unassembled WGS sequence"/>
</dbReference>
<gene>
    <name evidence="1" type="ORF">PROFUN_09725</name>
</gene>
<reference evidence="1 2" key="1">
    <citation type="journal article" date="2018" name="Genome Biol. Evol.">
        <title>Multiple Roots of Fruiting Body Formation in Amoebozoa.</title>
        <authorList>
            <person name="Hillmann F."/>
            <person name="Forbes G."/>
            <person name="Novohradska S."/>
            <person name="Ferling I."/>
            <person name="Riege K."/>
            <person name="Groth M."/>
            <person name="Westermann M."/>
            <person name="Marz M."/>
            <person name="Spaller T."/>
            <person name="Winckler T."/>
            <person name="Schaap P."/>
            <person name="Glockner G."/>
        </authorList>
    </citation>
    <scope>NUCLEOTIDE SEQUENCE [LARGE SCALE GENOMIC DNA]</scope>
    <source>
        <strain evidence="1 2">Jena</strain>
    </source>
</reference>
<keyword evidence="2" id="KW-1185">Reference proteome</keyword>
<accession>A0A2P6NEV6</accession>
<evidence type="ECO:0000313" key="2">
    <source>
        <dbReference type="Proteomes" id="UP000241769"/>
    </source>
</evidence>
<protein>
    <submittedName>
        <fullName evidence="1">Uncharacterized protein</fullName>
    </submittedName>
</protein>
<sequence>MVELCIQWLIVSQFPQSIVDCLQNTKIRGKKCKKLNKESDDLKGLFEKELASYNNRKQCRNEKGTNITQLKTMSLELQLEEMQKELENKIDFIRKQMIVIRAFNERFDQLDQTIMIQQTTEQRPESFASFKYRAYKHLQMFCRRLPNRTQEAGIQSKIVEFLIKIMSATYCSSCCAVEIDTLENVFGDIFENTSFGSPSWPPTRKIKTETYRWIEENNIISKSQFVFMKGRIQQKHVDIWAMRQTLEAHHGLHKDATPQQKISKENKGFNVNIINLIILATVRIIQSYTSDLYYNIIAFVVTIVRHKTKSMRAHNTPNNCSDSNSQSFPKFPTFEKHTLFTETFHQFFP</sequence>